<organism evidence="1 2">
    <name type="scientific">[Clostridium] hylemonae DSM 15053</name>
    <dbReference type="NCBI Taxonomy" id="553973"/>
    <lineage>
        <taxon>Bacteria</taxon>
        <taxon>Bacillati</taxon>
        <taxon>Bacillota</taxon>
        <taxon>Clostridia</taxon>
        <taxon>Lachnospirales</taxon>
        <taxon>Lachnospiraceae</taxon>
    </lineage>
</organism>
<dbReference type="AlphaFoldDB" id="C0BYK1"/>
<dbReference type="Proteomes" id="UP000004893">
    <property type="component" value="Unassembled WGS sequence"/>
</dbReference>
<gene>
    <name evidence="1" type="ORF">CLOHYLEM_04890</name>
</gene>
<reference evidence="1" key="2">
    <citation type="submission" date="2013-06" db="EMBL/GenBank/DDBJ databases">
        <title>Draft genome sequence of Clostridium hylemonae (DSM 15053).</title>
        <authorList>
            <person name="Sudarsanam P."/>
            <person name="Ley R."/>
            <person name="Guruge J."/>
            <person name="Turnbaugh P.J."/>
            <person name="Mahowald M."/>
            <person name="Liep D."/>
            <person name="Gordon J."/>
        </authorList>
    </citation>
    <scope>NUCLEOTIDE SEQUENCE</scope>
    <source>
        <strain evidence="1">DSM 15053</strain>
    </source>
</reference>
<reference evidence="1" key="1">
    <citation type="submission" date="2009-02" db="EMBL/GenBank/DDBJ databases">
        <authorList>
            <person name="Fulton L."/>
            <person name="Clifton S."/>
            <person name="Fulton B."/>
            <person name="Xu J."/>
            <person name="Minx P."/>
            <person name="Pepin K.H."/>
            <person name="Johnson M."/>
            <person name="Bhonagiri V."/>
            <person name="Nash W.E."/>
            <person name="Mardis E.R."/>
            <person name="Wilson R.K."/>
        </authorList>
    </citation>
    <scope>NUCLEOTIDE SEQUENCE [LARGE SCALE GENOMIC DNA]</scope>
    <source>
        <strain evidence="1">DSM 15053</strain>
    </source>
</reference>
<comment type="caution">
    <text evidence="1">The sequence shown here is derived from an EMBL/GenBank/DDBJ whole genome shotgun (WGS) entry which is preliminary data.</text>
</comment>
<name>C0BYK1_9FIRM</name>
<evidence type="ECO:0000313" key="2">
    <source>
        <dbReference type="Proteomes" id="UP000004893"/>
    </source>
</evidence>
<dbReference type="STRING" id="553973.CLOHYLEM_04890"/>
<proteinExistence type="predicted"/>
<accession>C0BYK1</accession>
<protein>
    <submittedName>
        <fullName evidence="1">Uncharacterized protein</fullName>
    </submittedName>
</protein>
<evidence type="ECO:0000313" key="1">
    <source>
        <dbReference type="EMBL" id="EEG74929.1"/>
    </source>
</evidence>
<dbReference type="HOGENOM" id="CLU_3078397_0_0_9"/>
<dbReference type="EMBL" id="ABYI02000018">
    <property type="protein sequence ID" value="EEG74929.1"/>
    <property type="molecule type" value="Genomic_DNA"/>
</dbReference>
<sequence>MTKIRYRRTILIRKERSGLETSGYPACFLCDRGNSYVWRRAIQISRPAGERK</sequence>
<keyword evidence="2" id="KW-1185">Reference proteome</keyword>